<dbReference type="InterPro" id="IPR008928">
    <property type="entry name" value="6-hairpin_glycosidase_sf"/>
</dbReference>
<feature type="compositionally biased region" description="Basic and acidic residues" evidence="3">
    <location>
        <begin position="10"/>
        <end position="21"/>
    </location>
</feature>
<dbReference type="PANTHER" id="PTHR36845">
    <property type="entry name" value="HYDROLASE, PUTATIVE (AFU_ORTHOLOGUE AFUA_7G05090)-RELATED"/>
    <property type="match status" value="1"/>
</dbReference>
<reference evidence="4 5" key="1">
    <citation type="journal article" date="2016" name="Sci. Rep.">
        <title>Penicillium arizonense, a new, genome sequenced fungal species, reveals a high chemical diversity in secreted metabolites.</title>
        <authorList>
            <person name="Grijseels S."/>
            <person name="Nielsen J.C."/>
            <person name="Randelovic M."/>
            <person name="Nielsen J."/>
            <person name="Nielsen K.F."/>
            <person name="Workman M."/>
            <person name="Frisvad J.C."/>
        </authorList>
    </citation>
    <scope>NUCLEOTIDE SEQUENCE [LARGE SCALE GENOMIC DNA]</scope>
    <source>
        <strain evidence="4 5">CBS 141311</strain>
    </source>
</reference>
<evidence type="ECO:0000313" key="5">
    <source>
        <dbReference type="Proteomes" id="UP000177622"/>
    </source>
</evidence>
<protein>
    <recommendedName>
        <fullName evidence="6">Glucuronyl hydrolase</fullName>
    </recommendedName>
</protein>
<organism evidence="4 5">
    <name type="scientific">Penicillium arizonense</name>
    <dbReference type="NCBI Taxonomy" id="1835702"/>
    <lineage>
        <taxon>Eukaryota</taxon>
        <taxon>Fungi</taxon>
        <taxon>Dikarya</taxon>
        <taxon>Ascomycota</taxon>
        <taxon>Pezizomycotina</taxon>
        <taxon>Eurotiomycetes</taxon>
        <taxon>Eurotiomycetidae</taxon>
        <taxon>Eurotiales</taxon>
        <taxon>Aspergillaceae</taxon>
        <taxon>Penicillium</taxon>
    </lineage>
</organism>
<accession>A0A1F5LYP6</accession>
<dbReference type="PANTHER" id="PTHR36845:SF1">
    <property type="entry name" value="HYDROLASE, PUTATIVE (AFU_ORTHOLOGUE AFUA_7G05090)-RELATED"/>
    <property type="match status" value="1"/>
</dbReference>
<evidence type="ECO:0000256" key="3">
    <source>
        <dbReference type="SAM" id="MobiDB-lite"/>
    </source>
</evidence>
<dbReference type="InterPro" id="IPR012341">
    <property type="entry name" value="6hp_glycosidase-like_sf"/>
</dbReference>
<evidence type="ECO:0000256" key="2">
    <source>
        <dbReference type="ARBA" id="ARBA00038358"/>
    </source>
</evidence>
<evidence type="ECO:0000256" key="1">
    <source>
        <dbReference type="ARBA" id="ARBA00022801"/>
    </source>
</evidence>
<sequence>MISDTPSTSEDSRASSEDRMSKSPGSDTTAPDSQPTDMMPLESVPADEWRKMQQILLELFSENIIAKVLRVAVEALENNDPPTVYPEFVPQHGDRAGKYFLRDADFWTCGFFPGILYLLRERAVRYPQVFPYLDHEGTTVSSSSLRHQLAELCRTWTGPVNAMMSRTDTHDMGFIIQPSLRKDWELSSNEDSLHAVLTAARSLASRYVPKAGVIRSWDVLRQADICITSMTDDCLVIIDSMMNLDLLYYASKHLADSSLADIATTHARTLLKSLLRPEPTPAGSNKRHKYPLYSTCHVVNFDPHTGGIKQHRTAQGYRVDSTWARGQAWGIFGYAQTYNWTKDEEFLAAACGLADYFLWRLETAPLCVEQPTASDGLDRQRMMGRYVPLWDFDAPVEDESKPLRDSSAGVIAANGMLLLSQSLAALGDTTLAEQYQLAARRIVSDTLELSLSWERAQLARDAQQGNTITVEDVVPGQRFDSILKNATANHNSQDHDRYSDHGLVYADYYILEFGNQLLRMGLA</sequence>
<comment type="similarity">
    <text evidence="2">Belongs to the glycosyl hydrolase 88 family.</text>
</comment>
<feature type="compositionally biased region" description="Polar residues" evidence="3">
    <location>
        <begin position="23"/>
        <end position="36"/>
    </location>
</feature>
<keyword evidence="1" id="KW-0378">Hydrolase</keyword>
<dbReference type="Proteomes" id="UP000177622">
    <property type="component" value="Unassembled WGS sequence"/>
</dbReference>
<dbReference type="InterPro" id="IPR052369">
    <property type="entry name" value="UG_Glycosaminoglycan_Hydrolase"/>
</dbReference>
<dbReference type="OrthoDB" id="2317065at2759"/>
<keyword evidence="5" id="KW-1185">Reference proteome</keyword>
<comment type="caution">
    <text evidence="4">The sequence shown here is derived from an EMBL/GenBank/DDBJ whole genome shotgun (WGS) entry which is preliminary data.</text>
</comment>
<name>A0A1F5LYP6_PENAI</name>
<feature type="region of interest" description="Disordered" evidence="3">
    <location>
        <begin position="1"/>
        <end position="41"/>
    </location>
</feature>
<dbReference type="SUPFAM" id="SSF48208">
    <property type="entry name" value="Six-hairpin glycosidases"/>
    <property type="match status" value="1"/>
</dbReference>
<evidence type="ECO:0000313" key="4">
    <source>
        <dbReference type="EMBL" id="OGE58297.1"/>
    </source>
</evidence>
<dbReference type="GO" id="GO:0000272">
    <property type="term" value="P:polysaccharide catabolic process"/>
    <property type="evidence" value="ECO:0007669"/>
    <property type="project" value="TreeGrafter"/>
</dbReference>
<proteinExistence type="inferred from homology"/>
<dbReference type="GeneID" id="34570866"/>
<dbReference type="GO" id="GO:0052757">
    <property type="term" value="F:chondroitin hydrolase activity"/>
    <property type="evidence" value="ECO:0007669"/>
    <property type="project" value="TreeGrafter"/>
</dbReference>
<dbReference type="FunFam" id="1.50.10.10:FF:000048">
    <property type="entry name" value="Unsaturated chondroitin disaccharide hydrolase"/>
    <property type="match status" value="1"/>
</dbReference>
<evidence type="ECO:0008006" key="6">
    <source>
        <dbReference type="Google" id="ProtNLM"/>
    </source>
</evidence>
<gene>
    <name evidence="4" type="ORF">PENARI_c001G00315</name>
</gene>
<dbReference type="AlphaFoldDB" id="A0A1F5LYP6"/>
<dbReference type="EMBL" id="LXJU01000001">
    <property type="protein sequence ID" value="OGE58297.1"/>
    <property type="molecule type" value="Genomic_DNA"/>
</dbReference>
<dbReference type="RefSeq" id="XP_022493720.1">
    <property type="nucleotide sequence ID" value="XM_022626132.1"/>
</dbReference>
<dbReference type="Gene3D" id="1.50.10.10">
    <property type="match status" value="1"/>
</dbReference>